<keyword evidence="1" id="KW-1134">Transmembrane beta strand</keyword>
<keyword evidence="1" id="KW-0998">Cell outer membrane</keyword>
<evidence type="ECO:0000256" key="1">
    <source>
        <dbReference type="PROSITE-ProRule" id="PRU01360"/>
    </source>
</evidence>
<dbReference type="InterPro" id="IPR023997">
    <property type="entry name" value="TonB-dep_OMP_SusC/RagA_CS"/>
</dbReference>
<evidence type="ECO:0000313" key="3">
    <source>
        <dbReference type="EMBL" id="TCC86341.1"/>
    </source>
</evidence>
<keyword evidence="1" id="KW-0813">Transport</keyword>
<evidence type="ECO:0000259" key="2">
    <source>
        <dbReference type="Pfam" id="PF07715"/>
    </source>
</evidence>
<keyword evidence="1" id="KW-0812">Transmembrane</keyword>
<dbReference type="InterPro" id="IPR018247">
    <property type="entry name" value="EF_Hand_1_Ca_BS"/>
</dbReference>
<evidence type="ECO:0000313" key="4">
    <source>
        <dbReference type="Proteomes" id="UP000291117"/>
    </source>
</evidence>
<dbReference type="GO" id="GO:0009279">
    <property type="term" value="C:cell outer membrane"/>
    <property type="evidence" value="ECO:0007669"/>
    <property type="project" value="UniProtKB-SubCell"/>
</dbReference>
<dbReference type="InterPro" id="IPR008969">
    <property type="entry name" value="CarboxyPept-like_regulatory"/>
</dbReference>
<dbReference type="Gene3D" id="2.60.40.1120">
    <property type="entry name" value="Carboxypeptidase-like, regulatory domain"/>
    <property type="match status" value="1"/>
</dbReference>
<dbReference type="Gene3D" id="2.170.130.10">
    <property type="entry name" value="TonB-dependent receptor, plug domain"/>
    <property type="match status" value="1"/>
</dbReference>
<keyword evidence="1" id="KW-0472">Membrane</keyword>
<comment type="similarity">
    <text evidence="1">Belongs to the TonB-dependent receptor family.</text>
</comment>
<dbReference type="Pfam" id="PF07715">
    <property type="entry name" value="Plug"/>
    <property type="match status" value="1"/>
</dbReference>
<organism evidence="3 4">
    <name type="scientific">Pedobacter hiemivivus</name>
    <dbReference type="NCBI Taxonomy" id="2530454"/>
    <lineage>
        <taxon>Bacteria</taxon>
        <taxon>Pseudomonadati</taxon>
        <taxon>Bacteroidota</taxon>
        <taxon>Sphingobacteriia</taxon>
        <taxon>Sphingobacteriales</taxon>
        <taxon>Sphingobacteriaceae</taxon>
        <taxon>Pedobacter</taxon>
    </lineage>
</organism>
<keyword evidence="3" id="KW-0675">Receptor</keyword>
<dbReference type="Proteomes" id="UP000291117">
    <property type="component" value="Unassembled WGS sequence"/>
</dbReference>
<dbReference type="OrthoDB" id="721000at2"/>
<gene>
    <name evidence="3" type="ORF">EZ444_23855</name>
</gene>
<dbReference type="InterPro" id="IPR023996">
    <property type="entry name" value="TonB-dep_OMP_SusC/RagA"/>
</dbReference>
<dbReference type="AlphaFoldDB" id="A0A4R0MIF2"/>
<keyword evidence="4" id="KW-1185">Reference proteome</keyword>
<protein>
    <submittedName>
        <fullName evidence="3">TonB-dependent receptor</fullName>
    </submittedName>
</protein>
<dbReference type="NCBIfam" id="TIGR04057">
    <property type="entry name" value="SusC_RagA_signa"/>
    <property type="match status" value="1"/>
</dbReference>
<dbReference type="InterPro" id="IPR037066">
    <property type="entry name" value="Plug_dom_sf"/>
</dbReference>
<dbReference type="NCBIfam" id="TIGR04056">
    <property type="entry name" value="OMP_RagA_SusC"/>
    <property type="match status" value="1"/>
</dbReference>
<name>A0A4R0MIF2_9SPHI</name>
<dbReference type="FunFam" id="2.170.130.10:FF:000003">
    <property type="entry name" value="SusC/RagA family TonB-linked outer membrane protein"/>
    <property type="match status" value="1"/>
</dbReference>
<dbReference type="PROSITE" id="PS52016">
    <property type="entry name" value="TONB_DEPENDENT_REC_3"/>
    <property type="match status" value="1"/>
</dbReference>
<dbReference type="InterPro" id="IPR039426">
    <property type="entry name" value="TonB-dep_rcpt-like"/>
</dbReference>
<dbReference type="SUPFAM" id="SSF49464">
    <property type="entry name" value="Carboxypeptidase regulatory domain-like"/>
    <property type="match status" value="1"/>
</dbReference>
<dbReference type="InterPro" id="IPR012910">
    <property type="entry name" value="Plug_dom"/>
</dbReference>
<comment type="subcellular location">
    <subcellularLocation>
        <location evidence="1">Cell outer membrane</location>
        <topology evidence="1">Multi-pass membrane protein</topology>
    </subcellularLocation>
</comment>
<accession>A0A4R0MIF2</accession>
<dbReference type="SUPFAM" id="SSF56935">
    <property type="entry name" value="Porins"/>
    <property type="match status" value="1"/>
</dbReference>
<sequence>MKYIYIFSKGRWASAWLLLCFFTIVGNKAYSQEPVKITIIGTVMDTLNRKIPGATVVVVGNSQIGTQTDANGKFVLDVNEGVILRVSYVGYKEKRFTASSANKVVTIQLLEDNMLADEVVITAMGQKQRKEAVVGSVTTIKPGDLKIPASNLTTALAGQAAGIIAYQRSGQPGQDNASFFIRGVTTFGYKQDPLILIDNVELTSNDLARLQPDDIASFTILKDASSTALYGARGANGVILVSTKEGKEGKTNINFRSEYSLSQSTQTLNLVDPIEYMNLYNEASLTRDPALPLPFAPIKIQNTKATLAGAPGSNQYVYPAVDWIGMLFKDRATTQRNNLSVSGGGGVAKYYISGSYNVDNGILKTDIRNNNKNNVNFKNYQLRSNINVNLSKSTELIVRLSGTFSDYNGPITLDGSFASDLYAIASHASPVEFPAYYPADEANAGAKHILFGNVGGPNGTQNNSILYPNGNPYAQLLKGHKNSSESRMSAQLELNQNFDFITEGLKLRGIFNTNRYSYFDSQLSYTPYFYSANGYDKIANTYSLSWLNPMKGSSFGNVPTEYLVYSKNEPNANSFYYIQTALDYNRKFGNHTLSSTLIGTAQQTLYSSAKDPRTETTTLPYSLPFRNLGLAGRATYSFKDRYFVEFNFGYNGSERFSDNNRYGFFPTIGAAWVPSNEAFWKQNDIVNRLKIRFSHGLVGNDAIGSQRFFYLSDVELNGGNFAQFGINNQNQLNGVTIRSYANSNITWETSRQTNLAAEVTLLKNLNLIAEFYKNHRYDILRKRNIPATEGFEADVLTNLGVVDSEGIDLSLDYKQNFNSGLWAAVRGNFTYSTNKYTYIEEPNYPETWRHFMGQPISRGYGFIAERLFVDDAEVANSPKQQFNTVDAYDNKILGELPKAGDIKYRDVNGDGKLDDLDMVFMGYPTTPEIVYGFGLSTGYKGFDLSAFFQGQARVSFFIDPKKVSPFLERNVKYVEGRAQVLQEFADSHWSEENQDLYATYPRLGTSNSIIANNLQSSSWWLRDGSFIRLKSLEVGYTLPKNILKSLRVSNCRFYFNGLNLVTWSPFKIWDPELGGNGFAYPIQKVFNFGLNVNL</sequence>
<comment type="caution">
    <text evidence="3">The sequence shown here is derived from an EMBL/GenBank/DDBJ whole genome shotgun (WGS) entry which is preliminary data.</text>
</comment>
<feature type="domain" description="TonB-dependent receptor plug" evidence="2">
    <location>
        <begin position="130"/>
        <end position="238"/>
    </location>
</feature>
<dbReference type="RefSeq" id="WP_131612093.1">
    <property type="nucleotide sequence ID" value="NZ_SJSM01000027.1"/>
</dbReference>
<dbReference type="Pfam" id="PF13715">
    <property type="entry name" value="CarbopepD_reg_2"/>
    <property type="match status" value="1"/>
</dbReference>
<proteinExistence type="inferred from homology"/>
<dbReference type="EMBL" id="SJSM01000027">
    <property type="protein sequence ID" value="TCC86341.1"/>
    <property type="molecule type" value="Genomic_DNA"/>
</dbReference>
<dbReference type="PROSITE" id="PS00018">
    <property type="entry name" value="EF_HAND_1"/>
    <property type="match status" value="1"/>
</dbReference>
<reference evidence="3 4" key="1">
    <citation type="submission" date="2019-02" db="EMBL/GenBank/DDBJ databases">
        <title>Pedobacter sp. RP-3-8 sp. nov., isolated from Arctic soil.</title>
        <authorList>
            <person name="Dahal R.H."/>
        </authorList>
    </citation>
    <scope>NUCLEOTIDE SEQUENCE [LARGE SCALE GENOMIC DNA]</scope>
    <source>
        <strain evidence="3 4">RP-3-8</strain>
    </source>
</reference>